<protein>
    <submittedName>
        <fullName evidence="1">Uncharacterized protein</fullName>
    </submittedName>
</protein>
<dbReference type="EMBL" id="WNYA01000004">
    <property type="protein sequence ID" value="KAG8578956.1"/>
    <property type="molecule type" value="Genomic_DNA"/>
</dbReference>
<name>A0AAV7C2U7_ENGPU</name>
<sequence>MDRSMMLTSFYFGIFCTLFYSTYTISVYNPRNIFKAIIKLTENLEKEIPEKMTHPILDTPVMHNWEDPFQCLVTYLNTFDNGIERVSEVINGTGIIKRIQKCIQTFKQDCKIMSQTDEECLEPRKRGVNIFVKNFLDFSKFLYKFDFTNKCNETVLYEEDYYVNDIYDVC</sequence>
<keyword evidence="2" id="KW-1185">Reference proteome</keyword>
<evidence type="ECO:0000313" key="2">
    <source>
        <dbReference type="Proteomes" id="UP000824782"/>
    </source>
</evidence>
<gene>
    <name evidence="1" type="ORF">GDO81_010675</name>
</gene>
<comment type="caution">
    <text evidence="1">The sequence shown here is derived from an EMBL/GenBank/DDBJ whole genome shotgun (WGS) entry which is preliminary data.</text>
</comment>
<dbReference type="Proteomes" id="UP000824782">
    <property type="component" value="Unassembled WGS sequence"/>
</dbReference>
<accession>A0AAV7C2U7</accession>
<dbReference type="AlphaFoldDB" id="A0AAV7C2U7"/>
<proteinExistence type="predicted"/>
<organism evidence="1 2">
    <name type="scientific">Engystomops pustulosus</name>
    <name type="common">Tungara frog</name>
    <name type="synonym">Physalaemus pustulosus</name>
    <dbReference type="NCBI Taxonomy" id="76066"/>
    <lineage>
        <taxon>Eukaryota</taxon>
        <taxon>Metazoa</taxon>
        <taxon>Chordata</taxon>
        <taxon>Craniata</taxon>
        <taxon>Vertebrata</taxon>
        <taxon>Euteleostomi</taxon>
        <taxon>Amphibia</taxon>
        <taxon>Batrachia</taxon>
        <taxon>Anura</taxon>
        <taxon>Neobatrachia</taxon>
        <taxon>Hyloidea</taxon>
        <taxon>Leptodactylidae</taxon>
        <taxon>Leiuperinae</taxon>
        <taxon>Engystomops</taxon>
    </lineage>
</organism>
<evidence type="ECO:0000313" key="1">
    <source>
        <dbReference type="EMBL" id="KAG8578956.1"/>
    </source>
</evidence>
<reference evidence="1" key="1">
    <citation type="thesis" date="2020" institute="ProQuest LLC" country="789 East Eisenhower Parkway, Ann Arbor, MI, USA">
        <title>Comparative Genomics and Chromosome Evolution.</title>
        <authorList>
            <person name="Mudd A.B."/>
        </authorList>
    </citation>
    <scope>NUCLEOTIDE SEQUENCE</scope>
    <source>
        <strain evidence="1">237g6f4</strain>
        <tissue evidence="1">Blood</tissue>
    </source>
</reference>